<proteinExistence type="predicted"/>
<reference evidence="1" key="1">
    <citation type="journal article" date="2014" name="Front. Microbiol.">
        <title>High frequency of phylogenetically diverse reductive dehalogenase-homologous genes in deep subseafloor sedimentary metagenomes.</title>
        <authorList>
            <person name="Kawai M."/>
            <person name="Futagami T."/>
            <person name="Toyoda A."/>
            <person name="Takaki Y."/>
            <person name="Nishi S."/>
            <person name="Hori S."/>
            <person name="Arai W."/>
            <person name="Tsubouchi T."/>
            <person name="Morono Y."/>
            <person name="Uchiyama I."/>
            <person name="Ito T."/>
            <person name="Fujiyama A."/>
            <person name="Inagaki F."/>
            <person name="Takami H."/>
        </authorList>
    </citation>
    <scope>NUCLEOTIDE SEQUENCE</scope>
    <source>
        <strain evidence="1">Expedition CK06-06</strain>
    </source>
</reference>
<dbReference type="EMBL" id="BART01023476">
    <property type="protein sequence ID" value="GAG92966.1"/>
    <property type="molecule type" value="Genomic_DNA"/>
</dbReference>
<organism evidence="1">
    <name type="scientific">marine sediment metagenome</name>
    <dbReference type="NCBI Taxonomy" id="412755"/>
    <lineage>
        <taxon>unclassified sequences</taxon>
        <taxon>metagenomes</taxon>
        <taxon>ecological metagenomes</taxon>
    </lineage>
</organism>
<accession>X1D992</accession>
<sequence>MPIRTARPYAAKAIVEHEFDTDHLNIFVTFRFTMDQTVKPDNEVWLVEVDDVPKAVTVSAWQDAWTMLLTVPDVVVLPDRVTLEYDGPDPLLRITWYKQWEPWGPIVSIELPPVSTTRTFSTGPAQQDNVDVSNVNILFLDCAANDITISGFVGGVNGQVLHIARLCAAVNDATLLHNDGSSTQKILLHKGLDETLTGEYGGWILACNGTNWYDISHAKHV</sequence>
<dbReference type="AlphaFoldDB" id="X1D992"/>
<gene>
    <name evidence="1" type="ORF">S01H4_42700</name>
</gene>
<comment type="caution">
    <text evidence="1">The sequence shown here is derived from an EMBL/GenBank/DDBJ whole genome shotgun (WGS) entry which is preliminary data.</text>
</comment>
<protein>
    <submittedName>
        <fullName evidence="1">Uncharacterized protein</fullName>
    </submittedName>
</protein>
<evidence type="ECO:0000313" key="1">
    <source>
        <dbReference type="EMBL" id="GAG92966.1"/>
    </source>
</evidence>
<name>X1D992_9ZZZZ</name>